<dbReference type="InterPro" id="IPR011009">
    <property type="entry name" value="Kinase-like_dom_sf"/>
</dbReference>
<evidence type="ECO:0000256" key="1">
    <source>
        <dbReference type="SAM" id="MobiDB-lite"/>
    </source>
</evidence>
<feature type="compositionally biased region" description="Basic and acidic residues" evidence="1">
    <location>
        <begin position="931"/>
        <end position="940"/>
    </location>
</feature>
<dbReference type="InterPro" id="IPR008271">
    <property type="entry name" value="Ser/Thr_kinase_AS"/>
</dbReference>
<feature type="compositionally biased region" description="Basic and acidic residues" evidence="1">
    <location>
        <begin position="871"/>
        <end position="893"/>
    </location>
</feature>
<feature type="region of interest" description="Disordered" evidence="1">
    <location>
        <begin position="683"/>
        <end position="940"/>
    </location>
</feature>
<gene>
    <name evidence="3" type="ORF">OSTQU699_LOCUS7926</name>
</gene>
<feature type="compositionally biased region" description="Low complexity" evidence="1">
    <location>
        <begin position="830"/>
        <end position="844"/>
    </location>
</feature>
<feature type="compositionally biased region" description="Basic residues" evidence="1">
    <location>
        <begin position="693"/>
        <end position="703"/>
    </location>
</feature>
<feature type="domain" description="Protein kinase" evidence="2">
    <location>
        <begin position="262"/>
        <end position="596"/>
    </location>
</feature>
<comment type="caution">
    <text evidence="3">The sequence shown here is derived from an EMBL/GenBank/DDBJ whole genome shotgun (WGS) entry which is preliminary data.</text>
</comment>
<accession>A0A8S1J9A1</accession>
<dbReference type="InterPro" id="IPR000719">
    <property type="entry name" value="Prot_kinase_dom"/>
</dbReference>
<dbReference type="GO" id="GO:0005524">
    <property type="term" value="F:ATP binding"/>
    <property type="evidence" value="ECO:0007669"/>
    <property type="project" value="InterPro"/>
</dbReference>
<dbReference type="EMBL" id="CAJHUC010001873">
    <property type="protein sequence ID" value="CAD7702569.1"/>
    <property type="molecule type" value="Genomic_DNA"/>
</dbReference>
<dbReference type="SMART" id="SM00220">
    <property type="entry name" value="S_TKc"/>
    <property type="match status" value="1"/>
</dbReference>
<dbReference type="SUPFAM" id="SSF56112">
    <property type="entry name" value="Protein kinase-like (PK-like)"/>
    <property type="match status" value="1"/>
</dbReference>
<dbReference type="PROSITE" id="PS50011">
    <property type="entry name" value="PROTEIN_KINASE_DOM"/>
    <property type="match status" value="1"/>
</dbReference>
<organism evidence="3 4">
    <name type="scientific">Ostreobium quekettii</name>
    <dbReference type="NCBI Taxonomy" id="121088"/>
    <lineage>
        <taxon>Eukaryota</taxon>
        <taxon>Viridiplantae</taxon>
        <taxon>Chlorophyta</taxon>
        <taxon>core chlorophytes</taxon>
        <taxon>Ulvophyceae</taxon>
        <taxon>TCBD clade</taxon>
        <taxon>Bryopsidales</taxon>
        <taxon>Ostreobineae</taxon>
        <taxon>Ostreobiaceae</taxon>
        <taxon>Ostreobium</taxon>
    </lineage>
</organism>
<dbReference type="GO" id="GO:0004674">
    <property type="term" value="F:protein serine/threonine kinase activity"/>
    <property type="evidence" value="ECO:0007669"/>
    <property type="project" value="TreeGrafter"/>
</dbReference>
<sequence>MTRERKQPSCWQTLCCIAAGARHSEDHLTPPLSVASSTVRSIALDAELDQAGGMAAGVRYKPVYSRRNANGAWGPCIAACGVRPLHTMSMHEVVAVGESRRWSPKSAPGAMYPRGCGMGTFVLESQEVEVVGRGGGQKTCREYSPVGGPGASSARRPSPAGHSPDSLPGRPDSNLSARSGIEAIVSGRARQEPKKELQLPALTIAPRLDASLSPKFSELATEGGAYTPTACTPYSAFTPTSAYSYSVSEQFSTVGGFDPASIQWGGFLGRGNFSTVYKGRIDGIDYGVKIIRNPVSKGTERLAGFMAKNVLHPNLVRVCGVKSVTVHCSLEDAHTPQRSMERSMSMVSQGEAYPEGFLNSGRTGKTELTILDDDKSEFSMLARNIPHKGGTGREDTETWVLMEYCDAGTLDKAIERGLLCEGMRFDKPKMLHVLFAALEIASAMTHLHSCGIIHGDLKPENVLLQSCDPSPMGMEFTCKVGDFGLSRRTSIHATQQNDSFNCGTVAYMAPEVLRDNTSTYAADVFSFGILLWEMLSGRKAFASLSQPATLVAIVEGRRPKVPAFFPSWYAQLLEDCWNHNRQARPNFADIVERINLMVLAFERPRTPEQFMPESYSSNHSERIVAYQGAQQFMEGDLHTNPFYEHDQDHPEGMFEQAGYPVAEASFHSISFDDMACGANAPLAPTGSVLPSPRRGRQHARAKRNTLSDNSLPDLKECDPQAELTDSPTPTPAEEAPSSSAKSQPQQPRQRPPTPPTQELSSHPVDASEESEIVTRFRKFSASLRRAGPSRSSPVPEDRVTLLGPPKKVTARMQGSGESLRESTRRVSGLSTEPSTPRSSCTTPSGDSEYWGSDWSPPHTAGQPQRLSARGKRLDDADKDAGRRAGRVVRREAAGQDWHGPGGPARALRQSVGPDDVRGFYWGLGQGHVPHTPREDRGAGE</sequence>
<dbReference type="Pfam" id="PF07714">
    <property type="entry name" value="PK_Tyr_Ser-Thr"/>
    <property type="match status" value="1"/>
</dbReference>
<name>A0A8S1J9A1_9CHLO</name>
<proteinExistence type="predicted"/>
<evidence type="ECO:0000313" key="4">
    <source>
        <dbReference type="Proteomes" id="UP000708148"/>
    </source>
</evidence>
<dbReference type="PANTHER" id="PTHR44329">
    <property type="entry name" value="SERINE/THREONINE-PROTEIN KINASE TNNI3K-RELATED"/>
    <property type="match status" value="1"/>
</dbReference>
<reference evidence="3" key="1">
    <citation type="submission" date="2020-12" db="EMBL/GenBank/DDBJ databases">
        <authorList>
            <person name="Iha C."/>
        </authorList>
    </citation>
    <scope>NUCLEOTIDE SEQUENCE</scope>
</reference>
<dbReference type="PANTHER" id="PTHR44329:SF214">
    <property type="entry name" value="PROTEIN KINASE DOMAIN-CONTAINING PROTEIN"/>
    <property type="match status" value="1"/>
</dbReference>
<dbReference type="Gene3D" id="3.30.200.20">
    <property type="entry name" value="Phosphorylase Kinase, domain 1"/>
    <property type="match status" value="1"/>
</dbReference>
<dbReference type="InterPro" id="IPR001245">
    <property type="entry name" value="Ser-Thr/Tyr_kinase_cat_dom"/>
</dbReference>
<dbReference type="Proteomes" id="UP000708148">
    <property type="component" value="Unassembled WGS sequence"/>
</dbReference>
<dbReference type="OrthoDB" id="533232at2759"/>
<feature type="region of interest" description="Disordered" evidence="1">
    <location>
        <begin position="133"/>
        <end position="177"/>
    </location>
</feature>
<evidence type="ECO:0000259" key="2">
    <source>
        <dbReference type="PROSITE" id="PS50011"/>
    </source>
</evidence>
<dbReference type="Gene3D" id="1.10.510.10">
    <property type="entry name" value="Transferase(Phosphotransferase) domain 1"/>
    <property type="match status" value="1"/>
</dbReference>
<evidence type="ECO:0000313" key="3">
    <source>
        <dbReference type="EMBL" id="CAD7702569.1"/>
    </source>
</evidence>
<feature type="compositionally biased region" description="Low complexity" evidence="1">
    <location>
        <begin position="731"/>
        <end position="748"/>
    </location>
</feature>
<dbReference type="AlphaFoldDB" id="A0A8S1J9A1"/>
<protein>
    <recommendedName>
        <fullName evidence="2">Protein kinase domain-containing protein</fullName>
    </recommendedName>
</protein>
<keyword evidence="4" id="KW-1185">Reference proteome</keyword>
<dbReference type="PROSITE" id="PS00108">
    <property type="entry name" value="PROTEIN_KINASE_ST"/>
    <property type="match status" value="1"/>
</dbReference>
<dbReference type="InterPro" id="IPR051681">
    <property type="entry name" value="Ser/Thr_Kinases-Pseudokinases"/>
</dbReference>